<organism evidence="3 4">
    <name type="scientific">Piscinibacter gummiphilus</name>
    <dbReference type="NCBI Taxonomy" id="946333"/>
    <lineage>
        <taxon>Bacteria</taxon>
        <taxon>Pseudomonadati</taxon>
        <taxon>Pseudomonadota</taxon>
        <taxon>Betaproteobacteria</taxon>
        <taxon>Burkholderiales</taxon>
        <taxon>Sphaerotilaceae</taxon>
        <taxon>Piscinibacter</taxon>
    </lineage>
</organism>
<sequence>MPSTRPGNTKQPELPQRQLLQRAVAHLRGGQLDLAEPLLVSILQRWPGYPDALHFLGVLEHIRGRSEEAVSLIRQAIVRLPGEAGPLNNLGNVLVETQRYDEAEKAYRDCLAFQPDQVDALTNLATLLRKRRQHAEAEALCRRAVKARPDFALAWYTLSLALVEQGHIDEGLKAHARGVALAPKQLQARNAMPKALVHKGRLEDAAQLYRAWLAIEPDNPVVRHHLAACVGGTVPERASDAYVEKTFDAFAATFDANLAALDYRAPQLVTDMLESLLAPPSRQYDVLDLGCGTGLCGPLVREWARELSGCDLSQGMLAQAGRRRVYDKLEHAELVAYLNDNPRRFDVLICADTLCYFGELHDALRAAAAALRPGGRFVFTVEAWKSDGGESYKLQPHGRYAHHRGYLRRLLSQVGLNELALNEEQLRVESGQPVIGWLVAAQLP</sequence>
<dbReference type="InterPro" id="IPR013217">
    <property type="entry name" value="Methyltransf_12"/>
</dbReference>
<evidence type="ECO:0000313" key="3">
    <source>
        <dbReference type="EMBL" id="WOB06075.1"/>
    </source>
</evidence>
<evidence type="ECO:0000256" key="1">
    <source>
        <dbReference type="PROSITE-ProRule" id="PRU00339"/>
    </source>
</evidence>
<dbReference type="Pfam" id="PF13432">
    <property type="entry name" value="TPR_16"/>
    <property type="match status" value="3"/>
</dbReference>
<reference evidence="3 4" key="1">
    <citation type="submission" date="2023-10" db="EMBL/GenBank/DDBJ databases">
        <title>Bacteria for the degradation of biodegradable plastic PBAT(Polybutylene adipate terephthalate).</title>
        <authorList>
            <person name="Weon H.-Y."/>
            <person name="Yeon J."/>
        </authorList>
    </citation>
    <scope>NUCLEOTIDE SEQUENCE [LARGE SCALE GENOMIC DNA]</scope>
    <source>
        <strain evidence="3 4">SBD 7-3</strain>
    </source>
</reference>
<proteinExistence type="predicted"/>
<dbReference type="PANTHER" id="PTHR44809:SF1">
    <property type="entry name" value="PROTEIN O-MANNOSYL-TRANSFERASE TMTC1"/>
    <property type="match status" value="1"/>
</dbReference>
<dbReference type="SUPFAM" id="SSF48452">
    <property type="entry name" value="TPR-like"/>
    <property type="match status" value="1"/>
</dbReference>
<keyword evidence="4" id="KW-1185">Reference proteome</keyword>
<evidence type="ECO:0000313" key="4">
    <source>
        <dbReference type="Proteomes" id="UP001303946"/>
    </source>
</evidence>
<name>A0ABZ0CSZ9_9BURK</name>
<evidence type="ECO:0000259" key="2">
    <source>
        <dbReference type="Pfam" id="PF08242"/>
    </source>
</evidence>
<dbReference type="InterPro" id="IPR011990">
    <property type="entry name" value="TPR-like_helical_dom_sf"/>
</dbReference>
<keyword evidence="1" id="KW-0802">TPR repeat</keyword>
<gene>
    <name evidence="3" type="ORF">RXV79_14200</name>
</gene>
<dbReference type="Pfam" id="PF08242">
    <property type="entry name" value="Methyltransf_12"/>
    <property type="match status" value="1"/>
</dbReference>
<dbReference type="Gene3D" id="3.40.50.150">
    <property type="entry name" value="Vaccinia Virus protein VP39"/>
    <property type="match status" value="1"/>
</dbReference>
<dbReference type="Gene3D" id="1.25.40.10">
    <property type="entry name" value="Tetratricopeptide repeat domain"/>
    <property type="match status" value="2"/>
</dbReference>
<dbReference type="InterPro" id="IPR029063">
    <property type="entry name" value="SAM-dependent_MTases_sf"/>
</dbReference>
<dbReference type="Proteomes" id="UP001303946">
    <property type="component" value="Chromosome"/>
</dbReference>
<protein>
    <submittedName>
        <fullName evidence="3">Tetratricopeptide repeat protein</fullName>
    </submittedName>
</protein>
<feature type="repeat" description="TPR" evidence="1">
    <location>
        <begin position="84"/>
        <end position="117"/>
    </location>
</feature>
<dbReference type="PROSITE" id="PS50005">
    <property type="entry name" value="TPR"/>
    <property type="match status" value="1"/>
</dbReference>
<dbReference type="CDD" id="cd02440">
    <property type="entry name" value="AdoMet_MTases"/>
    <property type="match status" value="1"/>
</dbReference>
<feature type="domain" description="Methyltransferase type 12" evidence="2">
    <location>
        <begin position="287"/>
        <end position="377"/>
    </location>
</feature>
<accession>A0ABZ0CSZ9</accession>
<dbReference type="SUPFAM" id="SSF53335">
    <property type="entry name" value="S-adenosyl-L-methionine-dependent methyltransferases"/>
    <property type="match status" value="1"/>
</dbReference>
<dbReference type="InterPro" id="IPR019734">
    <property type="entry name" value="TPR_rpt"/>
</dbReference>
<dbReference type="SMART" id="SM00028">
    <property type="entry name" value="TPR"/>
    <property type="match status" value="5"/>
</dbReference>
<dbReference type="PANTHER" id="PTHR44809">
    <property type="match status" value="1"/>
</dbReference>
<dbReference type="RefSeq" id="WP_316698340.1">
    <property type="nucleotide sequence ID" value="NZ_CP136336.1"/>
</dbReference>
<dbReference type="InterPro" id="IPR052943">
    <property type="entry name" value="TMTC_O-mannosyl-trnsfr"/>
</dbReference>
<dbReference type="EMBL" id="CP136336">
    <property type="protein sequence ID" value="WOB06075.1"/>
    <property type="molecule type" value="Genomic_DNA"/>
</dbReference>